<dbReference type="STRING" id="1220554.GCA_001552135_07531"/>
<comment type="caution">
    <text evidence="4">The sequence shown here is derived from an EMBL/GenBank/DDBJ whole genome shotgun (WGS) entry which is preliminary data.</text>
</comment>
<evidence type="ECO:0000259" key="3">
    <source>
        <dbReference type="Pfam" id="PF01425"/>
    </source>
</evidence>
<dbReference type="AlphaFoldDB" id="A0A5D0P0A1"/>
<dbReference type="InterPro" id="IPR000120">
    <property type="entry name" value="Amidase"/>
</dbReference>
<sequence length="618" mass="67132">MVRERAQARLPAPGRRDARRRRRRLRVPRERLGRPVHRRGAPRVRPRLGLVGPVPPLGHAALRRRRGRGHRIRPGGGVRRRDDRAARVRGGVRAARRRRRLDDHLRHVARRRRPVGPRAAPPVARRPRHPAPVREGRQHLMGMSEELAGVDAIGQAALVRAGEVSAAELTEAAIARIEAVDGRLNTVIHRRFDKARREVADGLPDGPFHGVPILLKDLGCEMAGEPSHSGNRLLRDLGHRATEDAELTRSIGRAGFAILGRTNVPEFGLVNTTEPVAYGPARNPWDTGRSTGGSSGGSAAAVAAGLVPIAQASDGGGSIRMPASNCGLFGLKPSRGRISPAPGGDNMEGHTTLGFVSRSVRDTAAALDLAAGYRAGDSTVAPHRPDSYLALAAADPEPLRVGLMDVPDVNGFPVDADVNAVVREAAGLLSDLGHRVEVSHPEAMTDPEFLDRWLHLLSPTVTAMFEDLEALAGRPLERGDAEEMAWWWRDRGAEIGAARHIANQDWRDRFRRRMASWWADGGFDVLLSPVLPTPATPLGYFDGEEGLRRSIRILCFTPQFNMVGQPAASVPFGFSGDGLPVGVQLAAAYGREDVLIRLAAQIERARPWARRRPAIFAG</sequence>
<feature type="domain" description="Amidase" evidence="3">
    <location>
        <begin position="168"/>
        <end position="594"/>
    </location>
</feature>
<dbReference type="PANTHER" id="PTHR11895">
    <property type="entry name" value="TRANSAMIDASE"/>
    <property type="match status" value="1"/>
</dbReference>
<comment type="similarity">
    <text evidence="1">Belongs to the amidase family.</text>
</comment>
<dbReference type="InterPro" id="IPR023631">
    <property type="entry name" value="Amidase_dom"/>
</dbReference>
<reference evidence="4 5" key="1">
    <citation type="submission" date="2019-08" db="EMBL/GenBank/DDBJ databases">
        <title>Actinomadura sp. nov. CYP1-5 isolated from mountain soil.</title>
        <authorList>
            <person name="Songsumanus A."/>
            <person name="Kuncharoen N."/>
            <person name="Kudo T."/>
            <person name="Yuki M."/>
            <person name="Igarashi Y."/>
            <person name="Tanasupawat S."/>
        </authorList>
    </citation>
    <scope>NUCLEOTIDE SEQUENCE [LARGE SCALE GENOMIC DNA]</scope>
    <source>
        <strain evidence="4 5">JCM 14158</strain>
    </source>
</reference>
<dbReference type="PANTHER" id="PTHR11895:SF7">
    <property type="entry name" value="GLUTAMYL-TRNA(GLN) AMIDOTRANSFERASE SUBUNIT A, MITOCHONDRIAL"/>
    <property type="match status" value="1"/>
</dbReference>
<protein>
    <submittedName>
        <fullName evidence="4">Amidase</fullName>
    </submittedName>
</protein>
<feature type="compositionally biased region" description="Basic residues" evidence="2">
    <location>
        <begin position="17"/>
        <end position="26"/>
    </location>
</feature>
<dbReference type="Pfam" id="PF01425">
    <property type="entry name" value="Amidase"/>
    <property type="match status" value="1"/>
</dbReference>
<dbReference type="EMBL" id="VSFG01000001">
    <property type="protein sequence ID" value="TYB49779.1"/>
    <property type="molecule type" value="Genomic_DNA"/>
</dbReference>
<feature type="compositionally biased region" description="Low complexity" evidence="2">
    <location>
        <begin position="47"/>
        <end position="58"/>
    </location>
</feature>
<evidence type="ECO:0000313" key="4">
    <source>
        <dbReference type="EMBL" id="TYB49779.1"/>
    </source>
</evidence>
<accession>A0A5D0P0A1</accession>
<dbReference type="SUPFAM" id="SSF75304">
    <property type="entry name" value="Amidase signature (AS) enzymes"/>
    <property type="match status" value="1"/>
</dbReference>
<feature type="region of interest" description="Disordered" evidence="2">
    <location>
        <begin position="1"/>
        <end position="58"/>
    </location>
</feature>
<feature type="region of interest" description="Disordered" evidence="2">
    <location>
        <begin position="111"/>
        <end position="133"/>
    </location>
</feature>
<feature type="compositionally biased region" description="Basic residues" evidence="2">
    <location>
        <begin position="34"/>
        <end position="46"/>
    </location>
</feature>
<evidence type="ECO:0000256" key="1">
    <source>
        <dbReference type="ARBA" id="ARBA00009199"/>
    </source>
</evidence>
<dbReference type="InterPro" id="IPR020556">
    <property type="entry name" value="Amidase_CS"/>
</dbReference>
<evidence type="ECO:0000256" key="2">
    <source>
        <dbReference type="SAM" id="MobiDB-lite"/>
    </source>
</evidence>
<keyword evidence="5" id="KW-1185">Reference proteome</keyword>
<proteinExistence type="inferred from homology"/>
<organism evidence="4 5">
    <name type="scientific">Actinomadura chibensis</name>
    <dbReference type="NCBI Taxonomy" id="392828"/>
    <lineage>
        <taxon>Bacteria</taxon>
        <taxon>Bacillati</taxon>
        <taxon>Actinomycetota</taxon>
        <taxon>Actinomycetes</taxon>
        <taxon>Streptosporangiales</taxon>
        <taxon>Thermomonosporaceae</taxon>
        <taxon>Actinomadura</taxon>
    </lineage>
</organism>
<dbReference type="Proteomes" id="UP000323380">
    <property type="component" value="Unassembled WGS sequence"/>
</dbReference>
<gene>
    <name evidence="4" type="ORF">FXF69_12195</name>
</gene>
<dbReference type="GO" id="GO:0003824">
    <property type="term" value="F:catalytic activity"/>
    <property type="evidence" value="ECO:0007669"/>
    <property type="project" value="InterPro"/>
</dbReference>
<name>A0A5D0P0A1_9ACTN</name>
<dbReference type="InterPro" id="IPR036928">
    <property type="entry name" value="AS_sf"/>
</dbReference>
<dbReference type="PROSITE" id="PS00571">
    <property type="entry name" value="AMIDASES"/>
    <property type="match status" value="1"/>
</dbReference>
<dbReference type="Gene3D" id="3.90.1300.10">
    <property type="entry name" value="Amidase signature (AS) domain"/>
    <property type="match status" value="1"/>
</dbReference>
<evidence type="ECO:0000313" key="5">
    <source>
        <dbReference type="Proteomes" id="UP000323380"/>
    </source>
</evidence>